<accession>A0A3B3UK97</accession>
<dbReference type="Gene3D" id="2.60.40.1940">
    <property type="match status" value="1"/>
</dbReference>
<sequence>MGSSRDINNDELNMRKVMSAPNLLRLGRPQNIFVECQDCPSENNFTVGISVMNWPTKSQRLAHASVNLNTANRFQGFGEVEIPADDFIRSPNLKHYVYLQAQFPDAKLEKVVLLSLHAGYIFIQTDKALYTPNSKGESDSATNTPGLLGCLNEATLTPETVMKSTPEGVILPLDPVALRSGIHSGDFQLAEVVSVGLWRIVARFQSIPQMSYSAEFEIKEYVLPSFDVKLIRRSSFFFSDSKELHVDIKATYMFGEDVEGSAYGAFGVVHQNQKKSFPSSLQRVPIERGEGVVTLKREHITQSFENFTDLMGSSIFVAVSVLTSDGKRSRGRWGSVSLIQEKLW</sequence>
<dbReference type="Pfam" id="PF17791">
    <property type="entry name" value="MG3"/>
    <property type="match status" value="1"/>
</dbReference>
<name>A0A3B3UK97_9TELE</name>
<dbReference type="PANTHER" id="PTHR11412:SF81">
    <property type="entry name" value="COMPLEMENT C3"/>
    <property type="match status" value="1"/>
</dbReference>
<reference evidence="3" key="2">
    <citation type="submission" date="2025-09" db="UniProtKB">
        <authorList>
            <consortium name="Ensembl"/>
        </authorList>
    </citation>
    <scope>IDENTIFICATION</scope>
</reference>
<evidence type="ECO:0000259" key="1">
    <source>
        <dbReference type="Pfam" id="PF17790"/>
    </source>
</evidence>
<dbReference type="Gene3D" id="2.60.40.1930">
    <property type="match status" value="2"/>
</dbReference>
<proteinExistence type="predicted"/>
<dbReference type="PANTHER" id="PTHR11412">
    <property type="entry name" value="MACROGLOBULIN / COMPLEMENT"/>
    <property type="match status" value="1"/>
</dbReference>
<dbReference type="AlphaFoldDB" id="A0A3B3UK97"/>
<dbReference type="Ensembl" id="ENSPLAT00000021310.1">
    <property type="protein sequence ID" value="ENSPLAP00000013338.1"/>
    <property type="gene ID" value="ENSPLAG00000000831.1"/>
</dbReference>
<feature type="domain" description="Complement C3/4/5 macroglobulin" evidence="1">
    <location>
        <begin position="16"/>
        <end position="115"/>
    </location>
</feature>
<keyword evidence="4" id="KW-1185">Reference proteome</keyword>
<evidence type="ECO:0000313" key="3">
    <source>
        <dbReference type="Ensembl" id="ENSPLAP00000013338.1"/>
    </source>
</evidence>
<protein>
    <submittedName>
        <fullName evidence="3">Complement C3-like</fullName>
    </submittedName>
</protein>
<dbReference type="InterPro" id="IPR041425">
    <property type="entry name" value="C3/4/5_MG1"/>
</dbReference>
<reference evidence="3" key="1">
    <citation type="submission" date="2025-08" db="UniProtKB">
        <authorList>
            <consortium name="Ensembl"/>
        </authorList>
    </citation>
    <scope>IDENTIFICATION</scope>
</reference>
<dbReference type="Pfam" id="PF17790">
    <property type="entry name" value="MG1"/>
    <property type="match status" value="1"/>
</dbReference>
<evidence type="ECO:0000259" key="2">
    <source>
        <dbReference type="Pfam" id="PF17791"/>
    </source>
</evidence>
<dbReference type="GeneTree" id="ENSGT00940000154063"/>
<dbReference type="InterPro" id="IPR050473">
    <property type="entry name" value="A2M/Complement_sys"/>
</dbReference>
<feature type="domain" description="Macroglobulin" evidence="2">
    <location>
        <begin position="220"/>
        <end position="301"/>
    </location>
</feature>
<evidence type="ECO:0000313" key="4">
    <source>
        <dbReference type="Proteomes" id="UP000261500"/>
    </source>
</evidence>
<dbReference type="Proteomes" id="UP000261500">
    <property type="component" value="Unplaced"/>
</dbReference>
<dbReference type="InterPro" id="IPR041555">
    <property type="entry name" value="MG3"/>
</dbReference>
<organism evidence="3 4">
    <name type="scientific">Poecilia latipinna</name>
    <name type="common">sailfin molly</name>
    <dbReference type="NCBI Taxonomy" id="48699"/>
    <lineage>
        <taxon>Eukaryota</taxon>
        <taxon>Metazoa</taxon>
        <taxon>Chordata</taxon>
        <taxon>Craniata</taxon>
        <taxon>Vertebrata</taxon>
        <taxon>Euteleostomi</taxon>
        <taxon>Actinopterygii</taxon>
        <taxon>Neopterygii</taxon>
        <taxon>Teleostei</taxon>
        <taxon>Neoteleostei</taxon>
        <taxon>Acanthomorphata</taxon>
        <taxon>Ovalentaria</taxon>
        <taxon>Atherinomorphae</taxon>
        <taxon>Cyprinodontiformes</taxon>
        <taxon>Poeciliidae</taxon>
        <taxon>Poeciliinae</taxon>
        <taxon>Poecilia</taxon>
    </lineage>
</organism>